<evidence type="ECO:0000313" key="3">
    <source>
        <dbReference type="EMBL" id="SPB21944.1"/>
    </source>
</evidence>
<reference evidence="2" key="2">
    <citation type="submission" date="2020-07" db="EMBL/GenBank/DDBJ databases">
        <title>Draft genome sequence of Lactobacillus helveticus strain JCM 1062.</title>
        <authorList>
            <person name="Endo A."/>
            <person name="Maeno S."/>
            <person name="Kido Y."/>
        </authorList>
    </citation>
    <scope>NUCLEOTIDE SEQUENCE</scope>
    <source>
        <strain evidence="2">JCM 1062</strain>
    </source>
</reference>
<proteinExistence type="predicted"/>
<accession>A0A2V4ERV8</accession>
<dbReference type="AlphaFoldDB" id="A0A2V4ERV8"/>
<dbReference type="EMBL" id="BLYV01000423">
    <property type="protein sequence ID" value="GFP14045.1"/>
    <property type="molecule type" value="Genomic_DNA"/>
</dbReference>
<evidence type="ECO:0000313" key="2">
    <source>
        <dbReference type="EMBL" id="GFP14045.1"/>
    </source>
</evidence>
<organism evidence="3">
    <name type="scientific">Lactobacillus helveticus</name>
    <name type="common">Lactobacillus suntoryeus</name>
    <dbReference type="NCBI Taxonomy" id="1587"/>
    <lineage>
        <taxon>Bacteria</taxon>
        <taxon>Bacillati</taxon>
        <taxon>Bacillota</taxon>
        <taxon>Bacilli</taxon>
        <taxon>Lactobacillales</taxon>
        <taxon>Lactobacillaceae</taxon>
        <taxon>Lactobacillus</taxon>
    </lineage>
</organism>
<dbReference type="EMBL" id="OGTV01000006">
    <property type="protein sequence ID" value="SPB21944.1"/>
    <property type="molecule type" value="Genomic_DNA"/>
</dbReference>
<gene>
    <name evidence="2" type="primary">ps215</name>
    <name evidence="3" type="ORF">BDKNPLJD_00203</name>
    <name evidence="2" type="ORF">LHEJCM1062_19170</name>
</gene>
<name>A0A2V4ERV8_LACHE</name>
<reference evidence="3" key="1">
    <citation type="submission" date="2018-01" db="EMBL/GenBank/DDBJ databases">
        <authorList>
            <person name="Gaut B.S."/>
            <person name="Morton B.R."/>
            <person name="Clegg M.T."/>
            <person name="Duvall M.R."/>
        </authorList>
    </citation>
    <scope>NUCLEOTIDE SEQUENCE</scope>
    <source>
        <strain evidence="3">Lactobacillus helveticus</strain>
    </source>
</reference>
<dbReference type="Pfam" id="PF05272">
    <property type="entry name" value="VapE-like_dom"/>
    <property type="match status" value="1"/>
</dbReference>
<dbReference type="PANTHER" id="PTHR34985">
    <property type="entry name" value="SLR0554 PROTEIN"/>
    <property type="match status" value="1"/>
</dbReference>
<dbReference type="RefSeq" id="WP_020829093.1">
    <property type="nucleotide sequence ID" value="NZ_AP023028.1"/>
</dbReference>
<dbReference type="PANTHER" id="PTHR34985:SF1">
    <property type="entry name" value="SLR0554 PROTEIN"/>
    <property type="match status" value="1"/>
</dbReference>
<feature type="domain" description="Virulence-associated protein E-like" evidence="1">
    <location>
        <begin position="162"/>
        <end position="378"/>
    </location>
</feature>
<protein>
    <recommendedName>
        <fullName evidence="1">Virulence-associated protein E-like domain-containing protein</fullName>
    </recommendedName>
</protein>
<dbReference type="Proteomes" id="UP000630086">
    <property type="component" value="Unassembled WGS sequence"/>
</dbReference>
<evidence type="ECO:0000259" key="1">
    <source>
        <dbReference type="Pfam" id="PF05272"/>
    </source>
</evidence>
<sequence>MTAKNKGKNMLNLGKELAQQSKAVLNLPKEKIEKLRQAQERDARKTKLLRSIFVLNSNGNIKKDSIKNVVAILDNDPIFKGAFQYNKFSEENEITKDIPELHIKKGSFIDSYDDEIANYIENQSDYDHTIFNKARIESAINIVSQRHSFNPMVDYMENAFKNYDKKRRLDGFFPKFLGVEKSAVTSLITRLWFMGGVAKVYHPLTKIDQSLDLVGSQGIGKTTLLQNLAPMGLYTDQFNSFTDKDDIGNLIGMFIVNDDEMAATSKSSFEEIKRFLTDNNFKYRPPYAKYPKQFTKKFIFARTTNDRTYLKDKTGTRRFLPLMTHKSLQELNPITDLTPDYVQQLWGEAVWLYKQAKDPFLLSPKQTELLENHRKNFEYVDSAEDELADVLYNDFHNADFIPTHELMFKLYNYKDTKIRNLMENVFNYESGKRGYYQGKQVRGFKKRH</sequence>
<dbReference type="InterPro" id="IPR007936">
    <property type="entry name" value="VapE-like_dom"/>
</dbReference>